<name>A0A9X1RM43_9BURK</name>
<dbReference type="Proteomes" id="UP001139308">
    <property type="component" value="Unassembled WGS sequence"/>
</dbReference>
<feature type="domain" description="Putative zinc-finger" evidence="1">
    <location>
        <begin position="8"/>
        <end position="41"/>
    </location>
</feature>
<proteinExistence type="predicted"/>
<gene>
    <name evidence="2" type="ORF">L5014_03265</name>
</gene>
<evidence type="ECO:0000313" key="3">
    <source>
        <dbReference type="Proteomes" id="UP001139308"/>
    </source>
</evidence>
<organism evidence="2 3">
    <name type="scientific">Paraburkholderia tagetis</name>
    <dbReference type="NCBI Taxonomy" id="2913261"/>
    <lineage>
        <taxon>Bacteria</taxon>
        <taxon>Pseudomonadati</taxon>
        <taxon>Pseudomonadota</taxon>
        <taxon>Betaproteobacteria</taxon>
        <taxon>Burkholderiales</taxon>
        <taxon>Burkholderiaceae</taxon>
        <taxon>Paraburkholderia</taxon>
    </lineage>
</organism>
<dbReference type="RefSeq" id="WP_021157829.1">
    <property type="nucleotide sequence ID" value="NZ_JAKLJA010000002.1"/>
</dbReference>
<keyword evidence="3" id="KW-1185">Reference proteome</keyword>
<protein>
    <submittedName>
        <fullName evidence="2">Zf-HC2 domain-containing protein</fullName>
    </submittedName>
</protein>
<comment type="caution">
    <text evidence="2">The sequence shown here is derived from an EMBL/GenBank/DDBJ whole genome shotgun (WGS) entry which is preliminary data.</text>
</comment>
<dbReference type="Pfam" id="PF13490">
    <property type="entry name" value="zf-HC2"/>
    <property type="match status" value="1"/>
</dbReference>
<accession>A0A9X1RM43</accession>
<sequence>MSGEMLTCREIHRLIVERLDRTLSTEEESYVAQHIATCAGCLVFCEQMAAIRKACEALKEGRVHWDDTK</sequence>
<evidence type="ECO:0000259" key="1">
    <source>
        <dbReference type="Pfam" id="PF13490"/>
    </source>
</evidence>
<dbReference type="EMBL" id="JAKLJA010000002">
    <property type="protein sequence ID" value="MCG5072387.1"/>
    <property type="molecule type" value="Genomic_DNA"/>
</dbReference>
<evidence type="ECO:0000313" key="2">
    <source>
        <dbReference type="EMBL" id="MCG5072387.1"/>
    </source>
</evidence>
<reference evidence="2" key="1">
    <citation type="submission" date="2022-01" db="EMBL/GenBank/DDBJ databases">
        <title>Genome sequence and assembly of Parabukholderia sp. RG36.</title>
        <authorList>
            <person name="Chhetri G."/>
        </authorList>
    </citation>
    <scope>NUCLEOTIDE SEQUENCE</scope>
    <source>
        <strain evidence="2">RG36</strain>
    </source>
</reference>
<dbReference type="AlphaFoldDB" id="A0A9X1RM43"/>
<dbReference type="InterPro" id="IPR027383">
    <property type="entry name" value="Znf_put"/>
</dbReference>